<keyword evidence="2" id="KW-1185">Reference proteome</keyword>
<dbReference type="Proteomes" id="UP000003860">
    <property type="component" value="Unassembled WGS sequence"/>
</dbReference>
<reference evidence="1" key="1">
    <citation type="submission" date="2009-07" db="EMBL/GenBank/DDBJ databases">
        <authorList>
            <consortium name="US DOE Joint Genome Institute (JGI-PGF)"/>
            <person name="Lucas S."/>
            <person name="Copeland A."/>
            <person name="Lapidus A."/>
            <person name="Glavina del Rio T."/>
            <person name="Tice H."/>
            <person name="Bruce D."/>
            <person name="Goodwin L."/>
            <person name="Pitluck S."/>
            <person name="Larimer F."/>
            <person name="Land M.L."/>
            <person name="Mouttaki H."/>
            <person name="He Z."/>
            <person name="Zhou J."/>
            <person name="Hemme C.L."/>
        </authorList>
    </citation>
    <scope>NUCLEOTIDE SEQUENCE</scope>
    <source>
        <strain evidence="1">DSM 2782</strain>
    </source>
</reference>
<accession>F1TEH7</accession>
<evidence type="ECO:0000313" key="2">
    <source>
        <dbReference type="Proteomes" id="UP000003860"/>
    </source>
</evidence>
<gene>
    <name evidence="1" type="ORF">Cpap_1535</name>
</gene>
<organism evidence="1 2">
    <name type="scientific">Ruminiclostridium papyrosolvens DSM 2782</name>
    <dbReference type="NCBI Taxonomy" id="588581"/>
    <lineage>
        <taxon>Bacteria</taxon>
        <taxon>Bacillati</taxon>
        <taxon>Bacillota</taxon>
        <taxon>Clostridia</taxon>
        <taxon>Eubacteriales</taxon>
        <taxon>Oscillospiraceae</taxon>
        <taxon>Ruminiclostridium</taxon>
    </lineage>
</organism>
<dbReference type="eggNOG" id="ENOG5030SX6">
    <property type="taxonomic scope" value="Bacteria"/>
</dbReference>
<dbReference type="AlphaFoldDB" id="F1TEH7"/>
<reference evidence="1" key="2">
    <citation type="submission" date="2011-01" db="EMBL/GenBank/DDBJ databases">
        <title>The Non-contiguous Finished genome of Clostridium papyrosolvens.</title>
        <authorList>
            <person name="Lucas S."/>
            <person name="Copeland A."/>
            <person name="Lapidus A."/>
            <person name="Cheng J.-F."/>
            <person name="Goodwin L."/>
            <person name="Pitluck S."/>
            <person name="Misra M."/>
            <person name="Chertkov O."/>
            <person name="Detter J.C."/>
            <person name="Han C."/>
            <person name="Tapia R."/>
            <person name="Land M."/>
            <person name="Hauser L."/>
            <person name="Kyrpides N."/>
            <person name="Ivanova N."/>
            <person name="Pagani I."/>
            <person name="Mouttaki H."/>
            <person name="He Z."/>
            <person name="Zhou J."/>
            <person name="Hemme C.L."/>
            <person name="Woyke T."/>
        </authorList>
    </citation>
    <scope>NUCLEOTIDE SEQUENCE [LARGE SCALE GENOMIC DNA]</scope>
    <source>
        <strain evidence="1">DSM 2782</strain>
    </source>
</reference>
<dbReference type="EMBL" id="ACXX02000009">
    <property type="protein sequence ID" value="EGD47143.1"/>
    <property type="molecule type" value="Genomic_DNA"/>
</dbReference>
<protein>
    <submittedName>
        <fullName evidence="1">Uncharacterized protein</fullName>
    </submittedName>
</protein>
<sequence>MDTPKLKSKSKILSENTDVITFKGLNRMPHIEKGELRSMVNVCSDYPTCISPRPPRYLYNWLYNPNKDACNMIALSNGKFCWTIGSTFFYDGIGFPSTVINGTKSMCEFGNYVLIFPDKKYFDINSETINSLGSGTYPAAGSCPDIKWACVFNNRVWGVGGNGVYGSKFKDPFTWTKFSNPVEESDSIYFEIDKTYGELTGIKPLENHMVFTTSTTVFELYGNKPTNYIPRLVTNSSGCISHKSMAEIDGRVFMLDRKGISVYGGSFPQPISLQLQEKVENYPGVGIAFNHKYYINFSSSANNQPTYPLYVYDTLLGYWYQEDSNLRIFDFCVSNNALYALTTNSIMKLSGNSDYDETVAWQVETDRFTEQYLGMKATSKIKIEVELESGSDMSVFIKTDGSNYRPLGTDTQSGYHYFTTYEIPRHAFWFQLKLAGNGKCKVYSIIREIIVKSDIE</sequence>
<dbReference type="RefSeq" id="WP_004620175.1">
    <property type="nucleotide sequence ID" value="NZ_ACXX02000009.1"/>
</dbReference>
<name>F1TEH7_9FIRM</name>
<evidence type="ECO:0000313" key="1">
    <source>
        <dbReference type="EMBL" id="EGD47143.1"/>
    </source>
</evidence>
<comment type="caution">
    <text evidence="1">The sequence shown here is derived from an EMBL/GenBank/DDBJ whole genome shotgun (WGS) entry which is preliminary data.</text>
</comment>
<dbReference type="OrthoDB" id="2023502at2"/>
<proteinExistence type="predicted"/>
<dbReference type="STRING" id="588581.Cpap_1535"/>